<sequence length="187" mass="20744">MLYIKCNSPKVGFSFHFRSKIAEILLQPGETNVTIALHFVGSGAVAPFILWLHTYRVQKPGLPASGGLTFILWLHTYRSSVAFLFLSGSLSCCSFTTSPTGLQGFAGEVGFYLVALPYEILFLQKENPAESIVCLLQLHNFPHRIARFCGRGWFLPCCSSTRNLVFAERKRSCVDCLPSCTSTRLIA</sequence>
<dbReference type="AlphaFoldDB" id="U2DJ17"/>
<evidence type="ECO:0000313" key="1">
    <source>
        <dbReference type="EMBL" id="ERI81492.1"/>
    </source>
</evidence>
<dbReference type="Proteomes" id="UP000016496">
    <property type="component" value="Unassembled WGS sequence"/>
</dbReference>
<reference evidence="1 2" key="1">
    <citation type="submission" date="2013-08" db="EMBL/GenBank/DDBJ databases">
        <authorList>
            <person name="Weinstock G."/>
            <person name="Sodergren E."/>
            <person name="Wylie T."/>
            <person name="Fulton L."/>
            <person name="Fulton R."/>
            <person name="Fronick C."/>
            <person name="O'Laughlin M."/>
            <person name="Godfrey J."/>
            <person name="Miner T."/>
            <person name="Herter B."/>
            <person name="Appelbaum E."/>
            <person name="Cordes M."/>
            <person name="Lek S."/>
            <person name="Wollam A."/>
            <person name="Pepin K.H."/>
            <person name="Palsikar V.B."/>
            <person name="Mitreva M."/>
            <person name="Wilson R.K."/>
        </authorList>
    </citation>
    <scope>NUCLEOTIDE SEQUENCE [LARGE SCALE GENOMIC DNA]</scope>
    <source>
        <strain evidence="1 2">F0041</strain>
    </source>
</reference>
<evidence type="ECO:0000313" key="2">
    <source>
        <dbReference type="Proteomes" id="UP000016496"/>
    </source>
</evidence>
<gene>
    <name evidence="1" type="ORF">HMPREF1981_03165</name>
</gene>
<proteinExistence type="predicted"/>
<accession>U2DJ17</accession>
<dbReference type="EMBL" id="AWSV01000161">
    <property type="protein sequence ID" value="ERI81492.1"/>
    <property type="molecule type" value="Genomic_DNA"/>
</dbReference>
<name>U2DJ17_9BACE</name>
<dbReference type="HOGENOM" id="CLU_1444989_0_0_10"/>
<comment type="caution">
    <text evidence="1">The sequence shown here is derived from an EMBL/GenBank/DDBJ whole genome shotgun (WGS) entry which is preliminary data.</text>
</comment>
<protein>
    <submittedName>
        <fullName evidence="1">Uncharacterized protein</fullName>
    </submittedName>
</protein>
<organism evidence="1 2">
    <name type="scientific">Bacteroides pyogenes F0041</name>
    <dbReference type="NCBI Taxonomy" id="1321819"/>
    <lineage>
        <taxon>Bacteria</taxon>
        <taxon>Pseudomonadati</taxon>
        <taxon>Bacteroidota</taxon>
        <taxon>Bacteroidia</taxon>
        <taxon>Bacteroidales</taxon>
        <taxon>Bacteroidaceae</taxon>
        <taxon>Bacteroides</taxon>
    </lineage>
</organism>